<protein>
    <submittedName>
        <fullName evidence="1">Uncharacterized protein</fullName>
    </submittedName>
</protein>
<reference evidence="1" key="2">
    <citation type="journal article" date="2015" name="Data Brief">
        <title>Shoot transcriptome of the giant reed, Arundo donax.</title>
        <authorList>
            <person name="Barrero R.A."/>
            <person name="Guerrero F.D."/>
            <person name="Moolhuijzen P."/>
            <person name="Goolsby J.A."/>
            <person name="Tidwell J."/>
            <person name="Bellgard S.E."/>
            <person name="Bellgard M.I."/>
        </authorList>
    </citation>
    <scope>NUCLEOTIDE SEQUENCE</scope>
    <source>
        <tissue evidence="1">Shoot tissue taken approximately 20 cm above the soil surface</tissue>
    </source>
</reference>
<dbReference type="EMBL" id="GBRH01258516">
    <property type="protein sequence ID" value="JAD39379.1"/>
    <property type="molecule type" value="Transcribed_RNA"/>
</dbReference>
<name>A0A0A8ZIZ8_ARUDO</name>
<dbReference type="AlphaFoldDB" id="A0A0A8ZIZ8"/>
<sequence length="17" mass="1869">MIILPKVNPTFSPLIEG</sequence>
<organism evidence="1">
    <name type="scientific">Arundo donax</name>
    <name type="common">Giant reed</name>
    <name type="synonym">Donax arundinaceus</name>
    <dbReference type="NCBI Taxonomy" id="35708"/>
    <lineage>
        <taxon>Eukaryota</taxon>
        <taxon>Viridiplantae</taxon>
        <taxon>Streptophyta</taxon>
        <taxon>Embryophyta</taxon>
        <taxon>Tracheophyta</taxon>
        <taxon>Spermatophyta</taxon>
        <taxon>Magnoliopsida</taxon>
        <taxon>Liliopsida</taxon>
        <taxon>Poales</taxon>
        <taxon>Poaceae</taxon>
        <taxon>PACMAD clade</taxon>
        <taxon>Arundinoideae</taxon>
        <taxon>Arundineae</taxon>
        <taxon>Arundo</taxon>
    </lineage>
</organism>
<reference evidence="1" key="1">
    <citation type="submission" date="2014-09" db="EMBL/GenBank/DDBJ databases">
        <authorList>
            <person name="Magalhaes I.L.F."/>
            <person name="Oliveira U."/>
            <person name="Santos F.R."/>
            <person name="Vidigal T.H.D.A."/>
            <person name="Brescovit A.D."/>
            <person name="Santos A.J."/>
        </authorList>
    </citation>
    <scope>NUCLEOTIDE SEQUENCE</scope>
    <source>
        <tissue evidence="1">Shoot tissue taken approximately 20 cm above the soil surface</tissue>
    </source>
</reference>
<evidence type="ECO:0000313" key="1">
    <source>
        <dbReference type="EMBL" id="JAD39379.1"/>
    </source>
</evidence>
<accession>A0A0A8ZIZ8</accession>
<proteinExistence type="predicted"/>